<organism evidence="1 2">
    <name type="scientific">Populus alba</name>
    <name type="common">White poplar</name>
    <dbReference type="NCBI Taxonomy" id="43335"/>
    <lineage>
        <taxon>Eukaryota</taxon>
        <taxon>Viridiplantae</taxon>
        <taxon>Streptophyta</taxon>
        <taxon>Embryophyta</taxon>
        <taxon>Tracheophyta</taxon>
        <taxon>Spermatophyta</taxon>
        <taxon>Magnoliopsida</taxon>
        <taxon>eudicotyledons</taxon>
        <taxon>Gunneridae</taxon>
        <taxon>Pentapetalae</taxon>
        <taxon>rosids</taxon>
        <taxon>fabids</taxon>
        <taxon>Malpighiales</taxon>
        <taxon>Salicaceae</taxon>
        <taxon>Saliceae</taxon>
        <taxon>Populus</taxon>
    </lineage>
</organism>
<accession>A0ACC4CEI3</accession>
<dbReference type="EMBL" id="RCHU02000005">
    <property type="protein sequence ID" value="KAL3593064.1"/>
    <property type="molecule type" value="Genomic_DNA"/>
</dbReference>
<gene>
    <name evidence="1" type="ORF">D5086_011704</name>
</gene>
<evidence type="ECO:0000313" key="1">
    <source>
        <dbReference type="EMBL" id="KAL3593064.1"/>
    </source>
</evidence>
<dbReference type="Proteomes" id="UP000309997">
    <property type="component" value="Unassembled WGS sequence"/>
</dbReference>
<name>A0ACC4CEI3_POPAL</name>
<reference evidence="1 2" key="1">
    <citation type="journal article" date="2024" name="Plant Biotechnol. J.">
        <title>Genome and CRISPR/Cas9 system of a widespread forest tree (Populus alba) in the world.</title>
        <authorList>
            <person name="Liu Y.J."/>
            <person name="Jiang P.F."/>
            <person name="Han X.M."/>
            <person name="Li X.Y."/>
            <person name="Wang H.M."/>
            <person name="Wang Y.J."/>
            <person name="Wang X.X."/>
            <person name="Zeng Q.Y."/>
        </authorList>
    </citation>
    <scope>NUCLEOTIDE SEQUENCE [LARGE SCALE GENOMIC DNA]</scope>
    <source>
        <strain evidence="2">cv. PAL-ZL1</strain>
    </source>
</reference>
<sequence length="78" mass="8928">MTWCGKLGALPLDEETKTFLMLTRTNCALDKLHVTSKDNMFRKVSEAVYIRQHKKDRSHLTPPQKEAPSPSNVENSTR</sequence>
<proteinExistence type="predicted"/>
<protein>
    <submittedName>
        <fullName evidence="1">Uncharacterized protein</fullName>
    </submittedName>
</protein>
<evidence type="ECO:0000313" key="2">
    <source>
        <dbReference type="Proteomes" id="UP000309997"/>
    </source>
</evidence>
<comment type="caution">
    <text evidence="1">The sequence shown here is derived from an EMBL/GenBank/DDBJ whole genome shotgun (WGS) entry which is preliminary data.</text>
</comment>
<keyword evidence="2" id="KW-1185">Reference proteome</keyword>